<dbReference type="PROSITE" id="PS01105">
    <property type="entry name" value="RIBOSOMAL_L35AE"/>
    <property type="match status" value="1"/>
</dbReference>
<dbReference type="Pfam" id="PF01247">
    <property type="entry name" value="Ribosomal_L35Ae"/>
    <property type="match status" value="1"/>
</dbReference>
<dbReference type="GO" id="GO:0005840">
    <property type="term" value="C:ribosome"/>
    <property type="evidence" value="ECO:0007669"/>
    <property type="project" value="UniProtKB-KW"/>
</dbReference>
<protein>
    <recommendedName>
        <fullName evidence="6">60S ribosomal protein L35a</fullName>
    </recommendedName>
</protein>
<dbReference type="InterPro" id="IPR009000">
    <property type="entry name" value="Transl_B-barrel_sf"/>
</dbReference>
<dbReference type="GO" id="GO:0003735">
    <property type="term" value="F:structural constituent of ribosome"/>
    <property type="evidence" value="ECO:0007669"/>
    <property type="project" value="InterPro"/>
</dbReference>
<dbReference type="HAMAP" id="MF_00573">
    <property type="entry name" value="Ribosomal_eL33"/>
    <property type="match status" value="1"/>
</dbReference>
<name>A0A8K1CCK0_PYTOL</name>
<reference evidence="4" key="1">
    <citation type="submission" date="2019-03" db="EMBL/GenBank/DDBJ databases">
        <title>Long read genome sequence of the mycoparasitic Pythium oligandrum ATCC 38472 isolated from sugarbeet rhizosphere.</title>
        <authorList>
            <person name="Gaulin E."/>
        </authorList>
    </citation>
    <scope>NUCLEOTIDE SEQUENCE</scope>
    <source>
        <strain evidence="4">ATCC 38472_TT</strain>
    </source>
</reference>
<comment type="caution">
    <text evidence="4">The sequence shown here is derived from an EMBL/GenBank/DDBJ whole genome shotgun (WGS) entry which is preliminary data.</text>
</comment>
<dbReference type="GO" id="GO:0006412">
    <property type="term" value="P:translation"/>
    <property type="evidence" value="ECO:0007669"/>
    <property type="project" value="InterPro"/>
</dbReference>
<evidence type="ECO:0000256" key="1">
    <source>
        <dbReference type="ARBA" id="ARBA00009269"/>
    </source>
</evidence>
<comment type="similarity">
    <text evidence="1">Belongs to the eukaryotic ribosomal protein eL33 family.</text>
</comment>
<proteinExistence type="inferred from homology"/>
<evidence type="ECO:0000313" key="5">
    <source>
        <dbReference type="Proteomes" id="UP000794436"/>
    </source>
</evidence>
<dbReference type="InterPro" id="IPR018266">
    <property type="entry name" value="Ribosomal_eL33_CS"/>
</dbReference>
<keyword evidence="5" id="KW-1185">Reference proteome</keyword>
<dbReference type="OrthoDB" id="504467at2759"/>
<evidence type="ECO:0008006" key="6">
    <source>
        <dbReference type="Google" id="ProtNLM"/>
    </source>
</evidence>
<evidence type="ECO:0000313" key="4">
    <source>
        <dbReference type="EMBL" id="TMW60544.1"/>
    </source>
</evidence>
<accession>A0A8K1CCK0</accession>
<dbReference type="Gene3D" id="2.40.10.190">
    <property type="entry name" value="translation elongation factor selb, chain A, domain 4"/>
    <property type="match status" value="1"/>
</dbReference>
<evidence type="ECO:0000256" key="3">
    <source>
        <dbReference type="ARBA" id="ARBA00023274"/>
    </source>
</evidence>
<organism evidence="4 5">
    <name type="scientific">Pythium oligandrum</name>
    <name type="common">Mycoparasitic fungus</name>
    <dbReference type="NCBI Taxonomy" id="41045"/>
    <lineage>
        <taxon>Eukaryota</taxon>
        <taxon>Sar</taxon>
        <taxon>Stramenopiles</taxon>
        <taxon>Oomycota</taxon>
        <taxon>Peronosporomycetes</taxon>
        <taxon>Pythiales</taxon>
        <taxon>Pythiaceae</taxon>
        <taxon>Pythium</taxon>
    </lineage>
</organism>
<dbReference type="SUPFAM" id="SSF50447">
    <property type="entry name" value="Translation proteins"/>
    <property type="match status" value="1"/>
</dbReference>
<evidence type="ECO:0000256" key="2">
    <source>
        <dbReference type="ARBA" id="ARBA00022980"/>
    </source>
</evidence>
<keyword evidence="3" id="KW-0687">Ribonucleoprotein</keyword>
<dbReference type="EMBL" id="SPLM01000108">
    <property type="protein sequence ID" value="TMW60544.1"/>
    <property type="molecule type" value="Genomic_DNA"/>
</dbReference>
<dbReference type="InterPro" id="IPR038661">
    <property type="entry name" value="Ribosomal_eL33_sf"/>
</dbReference>
<keyword evidence="2" id="KW-0689">Ribosomal protein</keyword>
<sequence>MFTRYLLSPVYLASPPVTSINSYRYRVVQRPNLQSLARSIQSTESTEKMVASSGQPTRLYVKGVFVGYKRGFTNQYSHTALVKIQGLQDKKDVDFYLGKKIAYIYKGKSEKNGSKFRVIWGKVMRAHGNNGLVRAKFAKNLPAEAMASSVRVMLYPSRV</sequence>
<dbReference type="InterPro" id="IPR001780">
    <property type="entry name" value="Ribosomal_eL33"/>
</dbReference>
<dbReference type="PANTHER" id="PTHR10902">
    <property type="entry name" value="60S RIBOSOMAL PROTEIN L35A"/>
    <property type="match status" value="1"/>
</dbReference>
<dbReference type="AlphaFoldDB" id="A0A8K1CCK0"/>
<dbReference type="FunFam" id="2.40.10.190:FF:000001">
    <property type="entry name" value="60S ribosomal protein L35a"/>
    <property type="match status" value="1"/>
</dbReference>
<dbReference type="GO" id="GO:1990904">
    <property type="term" value="C:ribonucleoprotein complex"/>
    <property type="evidence" value="ECO:0007669"/>
    <property type="project" value="UniProtKB-KW"/>
</dbReference>
<gene>
    <name evidence="4" type="ORF">Poli38472_000586</name>
</gene>
<dbReference type="Proteomes" id="UP000794436">
    <property type="component" value="Unassembled WGS sequence"/>
</dbReference>